<dbReference type="PRINTS" id="PR00099">
    <property type="entry name" value="CPSGATASE"/>
</dbReference>
<gene>
    <name evidence="3" type="ORF">M3M39_03295</name>
</gene>
<name>A0ABY5BXY6_9LACO</name>
<dbReference type="PANTHER" id="PTHR43418:SF4">
    <property type="entry name" value="MULTIFUNCTIONAL TRYPTOPHAN BIOSYNTHESIS PROTEIN"/>
    <property type="match status" value="1"/>
</dbReference>
<keyword evidence="1" id="KW-0315">Glutamine amidotransferase</keyword>
<evidence type="ECO:0000256" key="1">
    <source>
        <dbReference type="ARBA" id="ARBA00022962"/>
    </source>
</evidence>
<dbReference type="PRINTS" id="PR00096">
    <property type="entry name" value="GATASE"/>
</dbReference>
<dbReference type="SUPFAM" id="SSF52317">
    <property type="entry name" value="Class I glutamine amidotransferase-like"/>
    <property type="match status" value="1"/>
</dbReference>
<dbReference type="InterPro" id="IPR050472">
    <property type="entry name" value="Anth_synth/Amidotransfase"/>
</dbReference>
<dbReference type="PROSITE" id="PS51273">
    <property type="entry name" value="GATASE_TYPE_1"/>
    <property type="match status" value="1"/>
</dbReference>
<evidence type="ECO:0000259" key="2">
    <source>
        <dbReference type="Pfam" id="PF00117"/>
    </source>
</evidence>
<proteinExistence type="predicted"/>
<keyword evidence="4" id="KW-1185">Reference proteome</keyword>
<dbReference type="CDD" id="cd01743">
    <property type="entry name" value="GATase1_Anthranilate_Synthase"/>
    <property type="match status" value="1"/>
</dbReference>
<organism evidence="3 4">
    <name type="scientific">Fructilactobacillus hinvesii</name>
    <dbReference type="NCBI Taxonomy" id="2940300"/>
    <lineage>
        <taxon>Bacteria</taxon>
        <taxon>Bacillati</taxon>
        <taxon>Bacillota</taxon>
        <taxon>Bacilli</taxon>
        <taxon>Lactobacillales</taxon>
        <taxon>Lactobacillaceae</taxon>
        <taxon>Fructilactobacillus</taxon>
    </lineage>
</organism>
<dbReference type="PANTHER" id="PTHR43418">
    <property type="entry name" value="MULTIFUNCTIONAL TRYPTOPHAN BIOSYNTHESIS PROTEIN-RELATED"/>
    <property type="match status" value="1"/>
</dbReference>
<dbReference type="NCBIfam" id="TIGR00566">
    <property type="entry name" value="trpG_papA"/>
    <property type="match status" value="1"/>
</dbReference>
<dbReference type="Pfam" id="PF00117">
    <property type="entry name" value="GATase"/>
    <property type="match status" value="1"/>
</dbReference>
<dbReference type="InterPro" id="IPR006221">
    <property type="entry name" value="TrpG/PapA_dom"/>
</dbReference>
<dbReference type="Proteomes" id="UP001057025">
    <property type="component" value="Chromosome"/>
</dbReference>
<reference evidence="3" key="1">
    <citation type="submission" date="2022-05" db="EMBL/GenBank/DDBJ databases">
        <authorList>
            <person name="Oliphant S.A."/>
            <person name="Watson-Haigh N.S."/>
            <person name="Sumby K.M."/>
            <person name="Gardner J.M."/>
            <person name="Jiranek V."/>
        </authorList>
    </citation>
    <scope>NUCLEOTIDE SEQUENCE</scope>
    <source>
        <strain evidence="3">KI11_C11</strain>
    </source>
</reference>
<dbReference type="RefSeq" id="WP_252797813.1">
    <property type="nucleotide sequence ID" value="NZ_CP097118.1"/>
</dbReference>
<dbReference type="Gene3D" id="3.40.50.880">
    <property type="match status" value="1"/>
</dbReference>
<dbReference type="InterPro" id="IPR029062">
    <property type="entry name" value="Class_I_gatase-like"/>
</dbReference>
<dbReference type="PRINTS" id="PR00097">
    <property type="entry name" value="ANTSNTHASEII"/>
</dbReference>
<evidence type="ECO:0000313" key="3">
    <source>
        <dbReference type="EMBL" id="USS88513.1"/>
    </source>
</evidence>
<accession>A0ABY5BXY6</accession>
<evidence type="ECO:0000313" key="4">
    <source>
        <dbReference type="Proteomes" id="UP001057025"/>
    </source>
</evidence>
<dbReference type="InterPro" id="IPR017926">
    <property type="entry name" value="GATASE"/>
</dbReference>
<protein>
    <submittedName>
        <fullName evidence="3">Aminodeoxychorismate/anthranilate synthase component II</fullName>
    </submittedName>
</protein>
<sequence>MILLIDNYDSFTYNLYQLLGQFTTDIQVIKNDELTVAEIQALHPAGIVLSPGPGNPDDAGVSLDVVRQLHGQVPMLGVCMGLQVMIQACDGQVVPAQHLMHGKTSRLQLDDDSVLFHGAGTTGTVARYHSLVGERASLPAEFKITAIDDHQELMAAEIPSQRMYGVQFHPESILTEAGLGERIVENFLKIVDENNEI</sequence>
<feature type="domain" description="Glutamine amidotransferase" evidence="2">
    <location>
        <begin position="3"/>
        <end position="188"/>
    </location>
</feature>
<dbReference type="EMBL" id="CP097118">
    <property type="protein sequence ID" value="USS88513.1"/>
    <property type="molecule type" value="Genomic_DNA"/>
</dbReference>